<keyword evidence="1" id="KW-1133">Transmembrane helix</keyword>
<keyword evidence="4" id="KW-1185">Reference proteome</keyword>
<organism evidence="3 4">
    <name type="scientific">Oceanibaculum pacificum</name>
    <dbReference type="NCBI Taxonomy" id="580166"/>
    <lineage>
        <taxon>Bacteria</taxon>
        <taxon>Pseudomonadati</taxon>
        <taxon>Pseudomonadota</taxon>
        <taxon>Alphaproteobacteria</taxon>
        <taxon>Rhodospirillales</taxon>
        <taxon>Oceanibaculaceae</taxon>
        <taxon>Oceanibaculum</taxon>
    </lineage>
</organism>
<dbReference type="AlphaFoldDB" id="A0A154VIB6"/>
<reference evidence="3 4" key="1">
    <citation type="submission" date="2015-12" db="EMBL/GenBank/DDBJ databases">
        <title>Genome sequence of Oceanibaculum pacificum MCCC 1A02656.</title>
        <authorList>
            <person name="Lu L."/>
            <person name="Lai Q."/>
            <person name="Shao Z."/>
            <person name="Qian P."/>
        </authorList>
    </citation>
    <scope>NUCLEOTIDE SEQUENCE [LARGE SCALE GENOMIC DNA]</scope>
    <source>
        <strain evidence="3 4">MCCC 1A02656</strain>
    </source>
</reference>
<gene>
    <name evidence="3" type="ORF">AUP43_03700</name>
</gene>
<name>A0A154VIB6_9PROT</name>
<keyword evidence="1" id="KW-0812">Transmembrane</keyword>
<feature type="transmembrane region" description="Helical" evidence="1">
    <location>
        <begin position="7"/>
        <end position="26"/>
    </location>
</feature>
<keyword evidence="1" id="KW-0472">Membrane</keyword>
<dbReference type="InterPro" id="IPR009936">
    <property type="entry name" value="DUF1468"/>
</dbReference>
<evidence type="ECO:0000259" key="2">
    <source>
        <dbReference type="Pfam" id="PF07331"/>
    </source>
</evidence>
<evidence type="ECO:0000256" key="1">
    <source>
        <dbReference type="SAM" id="Phobius"/>
    </source>
</evidence>
<evidence type="ECO:0000313" key="4">
    <source>
        <dbReference type="Proteomes" id="UP000076400"/>
    </source>
</evidence>
<dbReference type="OrthoDB" id="8455334at2"/>
<protein>
    <recommendedName>
        <fullName evidence="2">DUF1468 domain-containing protein</fullName>
    </recommendedName>
</protein>
<accession>A0A154VIB6</accession>
<feature type="transmembrane region" description="Helical" evidence="1">
    <location>
        <begin position="46"/>
        <end position="65"/>
    </location>
</feature>
<dbReference type="RefSeq" id="WP_067559883.1">
    <property type="nucleotide sequence ID" value="NZ_LPXN01000160.1"/>
</dbReference>
<proteinExistence type="predicted"/>
<sequence>MTGGRAIGLACTVASILFLAILVPGIDANRFTGGGMQFYSVGPTALPYFAGGLMLLFSVLTLITSGQERPKPAESGVASASLWRPVVFILLAAALSGGMLIAGFLIAAILFLLAVFWIYGAASKPLALGLGVAVPLGVDLVLRKLFYIPLPVAPFLS</sequence>
<dbReference type="Pfam" id="PF07331">
    <property type="entry name" value="TctB"/>
    <property type="match status" value="1"/>
</dbReference>
<feature type="transmembrane region" description="Helical" evidence="1">
    <location>
        <begin position="86"/>
        <end position="119"/>
    </location>
</feature>
<evidence type="ECO:0000313" key="3">
    <source>
        <dbReference type="EMBL" id="KZD01054.1"/>
    </source>
</evidence>
<dbReference type="EMBL" id="LPXN01000160">
    <property type="protein sequence ID" value="KZD01054.1"/>
    <property type="molecule type" value="Genomic_DNA"/>
</dbReference>
<dbReference type="Proteomes" id="UP000076400">
    <property type="component" value="Unassembled WGS sequence"/>
</dbReference>
<feature type="transmembrane region" description="Helical" evidence="1">
    <location>
        <begin position="125"/>
        <end position="142"/>
    </location>
</feature>
<feature type="domain" description="DUF1468" evidence="2">
    <location>
        <begin position="13"/>
        <end position="151"/>
    </location>
</feature>
<dbReference type="STRING" id="580166.AUP43_03700"/>
<comment type="caution">
    <text evidence="3">The sequence shown here is derived from an EMBL/GenBank/DDBJ whole genome shotgun (WGS) entry which is preliminary data.</text>
</comment>